<evidence type="ECO:0000259" key="2">
    <source>
        <dbReference type="PROSITE" id="PS00028"/>
    </source>
</evidence>
<dbReference type="EMBL" id="ML986488">
    <property type="protein sequence ID" value="KAF2278503.1"/>
    <property type="molecule type" value="Genomic_DNA"/>
</dbReference>
<dbReference type="SMART" id="SM00355">
    <property type="entry name" value="ZnF_C2H2"/>
    <property type="match status" value="3"/>
</dbReference>
<dbReference type="PANTHER" id="PTHR13182:SF8">
    <property type="entry name" value="CYTOPLASMIC 60S SUBUNIT BIOGENESIS FACTOR ZNF622"/>
    <property type="match status" value="1"/>
</dbReference>
<dbReference type="PROSITE" id="PS00028">
    <property type="entry name" value="ZINC_FINGER_C2H2_1"/>
    <property type="match status" value="1"/>
</dbReference>
<feature type="region of interest" description="Disordered" evidence="1">
    <location>
        <begin position="215"/>
        <end position="243"/>
    </location>
</feature>
<feature type="region of interest" description="Disordered" evidence="1">
    <location>
        <begin position="84"/>
        <end position="108"/>
    </location>
</feature>
<dbReference type="GeneID" id="54555519"/>
<dbReference type="GO" id="GO:0042273">
    <property type="term" value="P:ribosomal large subunit biogenesis"/>
    <property type="evidence" value="ECO:0007669"/>
    <property type="project" value="TreeGrafter"/>
</dbReference>
<feature type="compositionally biased region" description="Polar residues" evidence="1">
    <location>
        <begin position="1"/>
        <end position="13"/>
    </location>
</feature>
<reference evidence="3" key="1">
    <citation type="journal article" date="2020" name="Stud. Mycol.">
        <title>101 Dothideomycetes genomes: a test case for predicting lifestyles and emergence of pathogens.</title>
        <authorList>
            <person name="Haridas S."/>
            <person name="Albert R."/>
            <person name="Binder M."/>
            <person name="Bloem J."/>
            <person name="Labutti K."/>
            <person name="Salamov A."/>
            <person name="Andreopoulos B."/>
            <person name="Baker S."/>
            <person name="Barry K."/>
            <person name="Bills G."/>
            <person name="Bluhm B."/>
            <person name="Cannon C."/>
            <person name="Castanera R."/>
            <person name="Culley D."/>
            <person name="Daum C."/>
            <person name="Ezra D."/>
            <person name="Gonzalez J."/>
            <person name="Henrissat B."/>
            <person name="Kuo A."/>
            <person name="Liang C."/>
            <person name="Lipzen A."/>
            <person name="Lutzoni F."/>
            <person name="Magnuson J."/>
            <person name="Mondo S."/>
            <person name="Nolan M."/>
            <person name="Ohm R."/>
            <person name="Pangilinan J."/>
            <person name="Park H.-J."/>
            <person name="Ramirez L."/>
            <person name="Alfaro M."/>
            <person name="Sun H."/>
            <person name="Tritt A."/>
            <person name="Yoshinaga Y."/>
            <person name="Zwiers L.-H."/>
            <person name="Turgeon B."/>
            <person name="Goodwin S."/>
            <person name="Spatafora J."/>
            <person name="Crous P."/>
            <person name="Grigoriev I."/>
        </authorList>
    </citation>
    <scope>NUCLEOTIDE SEQUENCE</scope>
    <source>
        <strain evidence="3">CBS 379.55</strain>
    </source>
</reference>
<dbReference type="Proteomes" id="UP000800097">
    <property type="component" value="Unassembled WGS sequence"/>
</dbReference>
<feature type="region of interest" description="Disordered" evidence="1">
    <location>
        <begin position="375"/>
        <end position="402"/>
    </location>
</feature>
<evidence type="ECO:0000313" key="4">
    <source>
        <dbReference type="Proteomes" id="UP000800097"/>
    </source>
</evidence>
<protein>
    <recommendedName>
        <fullName evidence="2">C2H2-type domain-containing protein</fullName>
    </recommendedName>
</protein>
<keyword evidence="4" id="KW-1185">Reference proteome</keyword>
<dbReference type="RefSeq" id="XP_033656042.1">
    <property type="nucleotide sequence ID" value="XM_033802344.1"/>
</dbReference>
<proteinExistence type="predicted"/>
<evidence type="ECO:0000313" key="3">
    <source>
        <dbReference type="EMBL" id="KAF2278503.1"/>
    </source>
</evidence>
<feature type="compositionally biased region" description="Low complexity" evidence="1">
    <location>
        <begin position="283"/>
        <end position="301"/>
    </location>
</feature>
<feature type="region of interest" description="Disordered" evidence="1">
    <location>
        <begin position="275"/>
        <end position="348"/>
    </location>
</feature>
<gene>
    <name evidence="3" type="ORF">EI97DRAFT_492946</name>
</gene>
<organism evidence="3 4">
    <name type="scientific">Westerdykella ornata</name>
    <dbReference type="NCBI Taxonomy" id="318751"/>
    <lineage>
        <taxon>Eukaryota</taxon>
        <taxon>Fungi</taxon>
        <taxon>Dikarya</taxon>
        <taxon>Ascomycota</taxon>
        <taxon>Pezizomycotina</taxon>
        <taxon>Dothideomycetes</taxon>
        <taxon>Pleosporomycetidae</taxon>
        <taxon>Pleosporales</taxon>
        <taxon>Sporormiaceae</taxon>
        <taxon>Westerdykella</taxon>
    </lineage>
</organism>
<dbReference type="PANTHER" id="PTHR13182">
    <property type="entry name" value="ZINC FINGER PROTEIN 622"/>
    <property type="match status" value="1"/>
</dbReference>
<dbReference type="OrthoDB" id="19329at2759"/>
<dbReference type="AlphaFoldDB" id="A0A6A6JQX6"/>
<dbReference type="InterPro" id="IPR040025">
    <property type="entry name" value="Znf622/Rei1/Reh1"/>
</dbReference>
<feature type="compositionally biased region" description="Basic and acidic residues" evidence="1">
    <location>
        <begin position="14"/>
        <end position="26"/>
    </location>
</feature>
<accession>A0A6A6JQX6</accession>
<feature type="domain" description="C2H2-type" evidence="2">
    <location>
        <begin position="37"/>
        <end position="59"/>
    </location>
</feature>
<feature type="compositionally biased region" description="Basic and acidic residues" evidence="1">
    <location>
        <begin position="227"/>
        <end position="243"/>
    </location>
</feature>
<dbReference type="Pfam" id="PF12756">
    <property type="entry name" value="zf-C2H2_2"/>
    <property type="match status" value="1"/>
</dbReference>
<sequence length="402" mass="44851">MSDTATNPGANTDTHLHSQEQQHESHSTLVPSKRYLCTSCQVSFHDGQEQRVHMKEAWHVYNIKRRIASLPPIPRDIFETQIEKKAETNREPSPTPSSSDSSSDEEASQIEFSRLTSPYLCLFCSESFPTSSEGFSSNLSHMRTVHGLSIPNAGAVSDLQSLVEYLATEVRIWHECLYCGAVKGSAASVQSHMRDKNHCLLNLEREPELRDFWERSPGLSEGEEGSDDGKEEKGLKELDLDSTDGEIRLRDGRVIASRQAAPEIKKAVRKQRALAASAMQALPPGSEEQQGSSSTSSPSTQLTHLRTSRDLAQRLDVPPSPPPITLPSRQQLSRRDEMSITGLSPQQQRALVLAEKKAQRSEAMARRARDWAYAQGKNSQKFDQLDNGKGKWGKQNHKLMPR</sequence>
<dbReference type="GO" id="GO:0030687">
    <property type="term" value="C:preribosome, large subunit precursor"/>
    <property type="evidence" value="ECO:0007669"/>
    <property type="project" value="TreeGrafter"/>
</dbReference>
<evidence type="ECO:0000256" key="1">
    <source>
        <dbReference type="SAM" id="MobiDB-lite"/>
    </source>
</evidence>
<dbReference type="InterPro" id="IPR041661">
    <property type="entry name" value="ZN622/Rei1/Reh1_Znf-C2H2"/>
</dbReference>
<dbReference type="InterPro" id="IPR013087">
    <property type="entry name" value="Znf_C2H2_type"/>
</dbReference>
<feature type="compositionally biased region" description="Basic residues" evidence="1">
    <location>
        <begin position="391"/>
        <end position="402"/>
    </location>
</feature>
<feature type="region of interest" description="Disordered" evidence="1">
    <location>
        <begin position="1"/>
        <end position="28"/>
    </location>
</feature>
<name>A0A6A6JQX6_WESOR</name>